<dbReference type="Pfam" id="PF04542">
    <property type="entry name" value="Sigma70_r2"/>
    <property type="match status" value="1"/>
</dbReference>
<name>A0A3N5C216_9BACI</name>
<comment type="subunit">
    <text evidence="1">Interacts transiently with the RNA polymerase catalytic core formed by RpoA, RpoB, RpoC and RpoZ (2 alpha, 1 beta, 1 beta' and 1 omega subunit) to form the RNA polymerase holoenzyme that can initiate transcription.</text>
</comment>
<organism evidence="4 5">
    <name type="scientific">Aquisalibacillus elongatus</name>
    <dbReference type="NCBI Taxonomy" id="485577"/>
    <lineage>
        <taxon>Bacteria</taxon>
        <taxon>Bacillati</taxon>
        <taxon>Bacillota</taxon>
        <taxon>Bacilli</taxon>
        <taxon>Bacillales</taxon>
        <taxon>Bacillaceae</taxon>
        <taxon>Aquisalibacillus</taxon>
    </lineage>
</organism>
<dbReference type="NCBIfam" id="TIGR02937">
    <property type="entry name" value="sigma70-ECF"/>
    <property type="match status" value="1"/>
</dbReference>
<dbReference type="Proteomes" id="UP000276443">
    <property type="component" value="Unassembled WGS sequence"/>
</dbReference>
<dbReference type="GO" id="GO:0006352">
    <property type="term" value="P:DNA-templated transcription initiation"/>
    <property type="evidence" value="ECO:0007669"/>
    <property type="project" value="InterPro"/>
</dbReference>
<dbReference type="InterPro" id="IPR036388">
    <property type="entry name" value="WH-like_DNA-bd_sf"/>
</dbReference>
<reference evidence="4 5" key="1">
    <citation type="submission" date="2018-11" db="EMBL/GenBank/DDBJ databases">
        <title>Genomic Encyclopedia of Type Strains, Phase IV (KMG-IV): sequencing the most valuable type-strain genomes for metagenomic binning, comparative biology and taxonomic classification.</title>
        <authorList>
            <person name="Goeker M."/>
        </authorList>
    </citation>
    <scope>NUCLEOTIDE SEQUENCE [LARGE SCALE GENOMIC DNA]</scope>
    <source>
        <strain evidence="4 5">DSM 18090</strain>
    </source>
</reference>
<dbReference type="PANTHER" id="PTHR30173:SF36">
    <property type="entry name" value="ECF RNA POLYMERASE SIGMA FACTOR SIGJ"/>
    <property type="match status" value="1"/>
</dbReference>
<protein>
    <submittedName>
        <fullName evidence="4">RNA polymerase sigma-70 factor (ECF subfamily)</fullName>
    </submittedName>
</protein>
<dbReference type="PANTHER" id="PTHR30173">
    <property type="entry name" value="SIGMA 19 FACTOR"/>
    <property type="match status" value="1"/>
</dbReference>
<dbReference type="SUPFAM" id="SSF88946">
    <property type="entry name" value="Sigma2 domain of RNA polymerase sigma factors"/>
    <property type="match status" value="1"/>
</dbReference>
<proteinExistence type="predicted"/>
<dbReference type="InterPro" id="IPR013249">
    <property type="entry name" value="RNA_pol_sigma70_r4_t2"/>
</dbReference>
<dbReference type="Gene3D" id="1.10.10.10">
    <property type="entry name" value="Winged helix-like DNA-binding domain superfamily/Winged helix DNA-binding domain"/>
    <property type="match status" value="1"/>
</dbReference>
<dbReference type="SUPFAM" id="SSF88659">
    <property type="entry name" value="Sigma3 and sigma4 domains of RNA polymerase sigma factors"/>
    <property type="match status" value="1"/>
</dbReference>
<dbReference type="SUPFAM" id="SSF54427">
    <property type="entry name" value="NTF2-like"/>
    <property type="match status" value="1"/>
</dbReference>
<evidence type="ECO:0000313" key="4">
    <source>
        <dbReference type="EMBL" id="RPF53402.1"/>
    </source>
</evidence>
<dbReference type="InterPro" id="IPR013325">
    <property type="entry name" value="RNA_pol_sigma_r2"/>
</dbReference>
<dbReference type="GO" id="GO:0003677">
    <property type="term" value="F:DNA binding"/>
    <property type="evidence" value="ECO:0007669"/>
    <property type="project" value="InterPro"/>
</dbReference>
<accession>A0A3N5C216</accession>
<feature type="domain" description="RNA polymerase sigma-70 region 2" evidence="2">
    <location>
        <begin position="10"/>
        <end position="71"/>
    </location>
</feature>
<dbReference type="InterPro" id="IPR013324">
    <property type="entry name" value="RNA_pol_sigma_r3/r4-like"/>
</dbReference>
<gene>
    <name evidence="4" type="ORF">EDC24_1901</name>
</gene>
<dbReference type="InterPro" id="IPR052704">
    <property type="entry name" value="ECF_Sigma-70_Domain"/>
</dbReference>
<evidence type="ECO:0000256" key="1">
    <source>
        <dbReference type="ARBA" id="ARBA00011344"/>
    </source>
</evidence>
<evidence type="ECO:0000259" key="2">
    <source>
        <dbReference type="Pfam" id="PF04542"/>
    </source>
</evidence>
<dbReference type="NCBIfam" id="NF007214">
    <property type="entry name" value="PRK09636.1"/>
    <property type="match status" value="1"/>
</dbReference>
<dbReference type="Gene3D" id="1.10.1740.10">
    <property type="match status" value="1"/>
</dbReference>
<dbReference type="InterPro" id="IPR032710">
    <property type="entry name" value="NTF2-like_dom_sf"/>
</dbReference>
<dbReference type="AlphaFoldDB" id="A0A3N5C216"/>
<dbReference type="Pfam" id="PF08281">
    <property type="entry name" value="Sigma70_r4_2"/>
    <property type="match status" value="1"/>
</dbReference>
<comment type="caution">
    <text evidence="4">The sequence shown here is derived from an EMBL/GenBank/DDBJ whole genome shotgun (WGS) entry which is preliminary data.</text>
</comment>
<dbReference type="InterPro" id="IPR014284">
    <property type="entry name" value="RNA_pol_sigma-70_dom"/>
</dbReference>
<evidence type="ECO:0000313" key="5">
    <source>
        <dbReference type="Proteomes" id="UP000276443"/>
    </source>
</evidence>
<dbReference type="GO" id="GO:0016987">
    <property type="term" value="F:sigma factor activity"/>
    <property type="evidence" value="ECO:0007669"/>
    <property type="project" value="InterPro"/>
</dbReference>
<dbReference type="EMBL" id="RKRF01000009">
    <property type="protein sequence ID" value="RPF53402.1"/>
    <property type="molecule type" value="Genomic_DNA"/>
</dbReference>
<feature type="domain" description="RNA polymerase sigma factor 70 region 4 type 2" evidence="3">
    <location>
        <begin position="105"/>
        <end position="155"/>
    </location>
</feature>
<sequence length="289" mass="33574">MNISQDEFIEWRPLLFSIGYRILGSVTYIEDFVHETFLKMYDVEDQLVHNKKAYLCKMMTNRCLDYLKSAQHTKEQYMGPWNPEPILIEKLPADIVLEKEGLSIAYLRMMENLTPNERVVLVLRDVVGFSYSEIADIVDLKENNCRKIYSRAKYKIKEVENESLDYRQNQQIVDQFIGAIQHQNINQLLHLLSEDVTLYSDGGGEVRAALRPIIFNQNVAAFLKGILKNATDDFYYEIKSVNGQPGIISYMDQRLHSVVSFFIIDDIIQGIYITMNPKKLPNDSVQEKK</sequence>
<keyword evidence="5" id="KW-1185">Reference proteome</keyword>
<evidence type="ECO:0000259" key="3">
    <source>
        <dbReference type="Pfam" id="PF08281"/>
    </source>
</evidence>
<dbReference type="InterPro" id="IPR007627">
    <property type="entry name" value="RNA_pol_sigma70_r2"/>
</dbReference>
<dbReference type="OrthoDB" id="3211555at2"/>